<accession>A0ACB9QQJ4</accession>
<evidence type="ECO:0000313" key="2">
    <source>
        <dbReference type="Proteomes" id="UP001057402"/>
    </source>
</evidence>
<comment type="caution">
    <text evidence="1">The sequence shown here is derived from an EMBL/GenBank/DDBJ whole genome shotgun (WGS) entry which is preliminary data.</text>
</comment>
<name>A0ACB9QQJ4_9MYRT</name>
<evidence type="ECO:0000313" key="1">
    <source>
        <dbReference type="EMBL" id="KAI4368720.1"/>
    </source>
</evidence>
<sequence>MKTERKKGEKKMGEVKHLAIVKFKEGVDVEEMIKGMEKMVSQIDAVESFVWGQDVEGPDMLTQGFTHMFEMTFASKDGLTSFLSNPIHVEFSSAFSTAFEKIILLDFPAVIGKAPA</sequence>
<reference evidence="2" key="1">
    <citation type="journal article" date="2023" name="Front. Plant Sci.">
        <title>Chromosomal-level genome assembly of Melastoma candidum provides insights into trichome evolution.</title>
        <authorList>
            <person name="Zhong Y."/>
            <person name="Wu W."/>
            <person name="Sun C."/>
            <person name="Zou P."/>
            <person name="Liu Y."/>
            <person name="Dai S."/>
            <person name="Zhou R."/>
        </authorList>
    </citation>
    <scope>NUCLEOTIDE SEQUENCE [LARGE SCALE GENOMIC DNA]</scope>
</reference>
<proteinExistence type="predicted"/>
<organism evidence="1 2">
    <name type="scientific">Melastoma candidum</name>
    <dbReference type="NCBI Taxonomy" id="119954"/>
    <lineage>
        <taxon>Eukaryota</taxon>
        <taxon>Viridiplantae</taxon>
        <taxon>Streptophyta</taxon>
        <taxon>Embryophyta</taxon>
        <taxon>Tracheophyta</taxon>
        <taxon>Spermatophyta</taxon>
        <taxon>Magnoliopsida</taxon>
        <taxon>eudicotyledons</taxon>
        <taxon>Gunneridae</taxon>
        <taxon>Pentapetalae</taxon>
        <taxon>rosids</taxon>
        <taxon>malvids</taxon>
        <taxon>Myrtales</taxon>
        <taxon>Melastomataceae</taxon>
        <taxon>Melastomatoideae</taxon>
        <taxon>Melastomateae</taxon>
        <taxon>Melastoma</taxon>
    </lineage>
</organism>
<keyword evidence="2" id="KW-1185">Reference proteome</keyword>
<gene>
    <name evidence="1" type="ORF">MLD38_017245</name>
</gene>
<dbReference type="EMBL" id="CM042884">
    <property type="protein sequence ID" value="KAI4368720.1"/>
    <property type="molecule type" value="Genomic_DNA"/>
</dbReference>
<protein>
    <submittedName>
        <fullName evidence="1">Uncharacterized protein</fullName>
    </submittedName>
</protein>
<dbReference type="Proteomes" id="UP001057402">
    <property type="component" value="Chromosome 5"/>
</dbReference>